<comment type="caution">
    <text evidence="1">The sequence shown here is derived from an EMBL/GenBank/DDBJ whole genome shotgun (WGS) entry which is preliminary data.</text>
</comment>
<dbReference type="AlphaFoldDB" id="A0A2G9YJL3"/>
<proteinExistence type="predicted"/>
<name>A0A2G9YJL3_9BACT</name>
<protein>
    <recommendedName>
        <fullName evidence="3">V-type ATP synthase subunit E</fullName>
    </recommendedName>
</protein>
<dbReference type="Proteomes" id="UP000231292">
    <property type="component" value="Unassembled WGS sequence"/>
</dbReference>
<evidence type="ECO:0000313" key="1">
    <source>
        <dbReference type="EMBL" id="PIP18721.1"/>
    </source>
</evidence>
<evidence type="ECO:0000313" key="2">
    <source>
        <dbReference type="Proteomes" id="UP000231292"/>
    </source>
</evidence>
<reference evidence="1 2" key="1">
    <citation type="submission" date="2017-09" db="EMBL/GenBank/DDBJ databases">
        <title>Depth-based differentiation of microbial function through sediment-hosted aquifers and enrichment of novel symbionts in the deep terrestrial subsurface.</title>
        <authorList>
            <person name="Probst A.J."/>
            <person name="Ladd B."/>
            <person name="Jarett J.K."/>
            <person name="Geller-Mcgrath D.E."/>
            <person name="Sieber C.M."/>
            <person name="Emerson J.B."/>
            <person name="Anantharaman K."/>
            <person name="Thomas B.C."/>
            <person name="Malmstrom R."/>
            <person name="Stieglmeier M."/>
            <person name="Klingl A."/>
            <person name="Woyke T."/>
            <person name="Ryan C.M."/>
            <person name="Banfield J.F."/>
        </authorList>
    </citation>
    <scope>NUCLEOTIDE SEQUENCE [LARGE SCALE GENOMIC DNA]</scope>
    <source>
        <strain evidence="1">CG23_combo_of_CG06-09_8_20_14_all_41_10</strain>
    </source>
</reference>
<organism evidence="1 2">
    <name type="scientific">Candidatus Sherwoodlollariibacterium unditelluris</name>
    <dbReference type="NCBI Taxonomy" id="1974757"/>
    <lineage>
        <taxon>Bacteria</taxon>
        <taxon>Pseudomonadati</taxon>
        <taxon>Candidatus Omnitrophota</taxon>
        <taxon>Candidatus Sherwoodlollariibacterium</taxon>
    </lineage>
</organism>
<evidence type="ECO:0008006" key="3">
    <source>
        <dbReference type="Google" id="ProtNLM"/>
    </source>
</evidence>
<accession>A0A2G9YJL3</accession>
<dbReference type="SUPFAM" id="SSF160527">
    <property type="entry name" value="V-type ATPase subunit E-like"/>
    <property type="match status" value="1"/>
</dbReference>
<sequence length="197" mass="21865">MAEEIKDLISKIKNEGIKAAENKAAQIELEARALADKIIKDARLGADKIIKDARRDAEIARGSTEALLKQSGRDVILSLKKEIVAMLDKVIKNNIRASLAPEEMLKIISSLIKANTQKDDIVVVLKEEDLKKVQKGLLAGLSEEMKKRIILKSSDEINAGFTISYDAGKSLFDFSEQALAEYISIYLKPELKNILKD</sequence>
<dbReference type="EMBL" id="PCRK01000172">
    <property type="protein sequence ID" value="PIP18721.1"/>
    <property type="molecule type" value="Genomic_DNA"/>
</dbReference>
<gene>
    <name evidence="1" type="ORF">COX41_06685</name>
</gene>